<dbReference type="InterPro" id="IPR050439">
    <property type="entry name" value="ADAMTS_ADAMTS-like"/>
</dbReference>
<dbReference type="SUPFAM" id="SSF82895">
    <property type="entry name" value="TSP-1 type 1 repeat"/>
    <property type="match status" value="1"/>
</dbReference>
<protein>
    <recommendedName>
        <fullName evidence="7">C-type lectin domain-containing protein</fullName>
    </recommendedName>
</protein>
<dbReference type="PANTHER" id="PTHR13723:SF200">
    <property type="entry name" value="ADAM METALLOPEPTIDASE WITH THROMBOSPONDIN TYPE 1 MOTIF B, ISOFORM B"/>
    <property type="match status" value="1"/>
</dbReference>
<sequence length="109" mass="11716">SSWEGCSTTCGGGIRRSSRTCDNPPASNGGSQCAGDNTREENCNTQACPFGCPEADGFFLSAGGNQCLKVFLDELNWDDAKQQCKKINLELAKPQDPVELQTYLNGKYG</sequence>
<keyword evidence="3" id="KW-1015">Disulfide bond</keyword>
<dbReference type="SUPFAM" id="SSF56436">
    <property type="entry name" value="C-type lectin-like"/>
    <property type="match status" value="1"/>
</dbReference>
<feature type="non-terminal residue" evidence="5">
    <location>
        <position position="109"/>
    </location>
</feature>
<dbReference type="GO" id="GO:0006508">
    <property type="term" value="P:proteolysis"/>
    <property type="evidence" value="ECO:0007669"/>
    <property type="project" value="TreeGrafter"/>
</dbReference>
<feature type="region of interest" description="Disordered" evidence="4">
    <location>
        <begin position="1"/>
        <end position="38"/>
    </location>
</feature>
<name>A0AAV2SQ73_MEGNR</name>
<dbReference type="FunFam" id="2.20.100.10:FF:000001">
    <property type="entry name" value="semaphorin-5A isoform X1"/>
    <property type="match status" value="1"/>
</dbReference>
<reference evidence="5 6" key="1">
    <citation type="submission" date="2024-05" db="EMBL/GenBank/DDBJ databases">
        <authorList>
            <person name="Wallberg A."/>
        </authorList>
    </citation>
    <scope>NUCLEOTIDE SEQUENCE [LARGE SCALE GENOMIC DNA]</scope>
</reference>
<keyword evidence="6" id="KW-1185">Reference proteome</keyword>
<evidence type="ECO:0000256" key="1">
    <source>
        <dbReference type="ARBA" id="ARBA00004613"/>
    </source>
</evidence>
<feature type="compositionally biased region" description="Polar residues" evidence="4">
    <location>
        <begin position="25"/>
        <end position="35"/>
    </location>
</feature>
<dbReference type="PROSITE" id="PS50092">
    <property type="entry name" value="TSP1"/>
    <property type="match status" value="1"/>
</dbReference>
<evidence type="ECO:0000256" key="3">
    <source>
        <dbReference type="ARBA" id="ARBA00023157"/>
    </source>
</evidence>
<evidence type="ECO:0000313" key="5">
    <source>
        <dbReference type="EMBL" id="CAL4219657.1"/>
    </source>
</evidence>
<proteinExistence type="predicted"/>
<dbReference type="SMART" id="SM00209">
    <property type="entry name" value="TSP1"/>
    <property type="match status" value="1"/>
</dbReference>
<dbReference type="GO" id="GO:0031012">
    <property type="term" value="C:extracellular matrix"/>
    <property type="evidence" value="ECO:0007669"/>
    <property type="project" value="TreeGrafter"/>
</dbReference>
<dbReference type="AlphaFoldDB" id="A0AAV2SQ73"/>
<gene>
    <name evidence="5" type="ORF">MNOR_LOCUS38984</name>
</gene>
<evidence type="ECO:0000256" key="4">
    <source>
        <dbReference type="SAM" id="MobiDB-lite"/>
    </source>
</evidence>
<evidence type="ECO:0000256" key="2">
    <source>
        <dbReference type="ARBA" id="ARBA00022525"/>
    </source>
</evidence>
<dbReference type="Pfam" id="PF00090">
    <property type="entry name" value="TSP_1"/>
    <property type="match status" value="1"/>
</dbReference>
<dbReference type="CDD" id="cd00037">
    <property type="entry name" value="CLECT"/>
    <property type="match status" value="1"/>
</dbReference>
<dbReference type="GO" id="GO:0030198">
    <property type="term" value="P:extracellular matrix organization"/>
    <property type="evidence" value="ECO:0007669"/>
    <property type="project" value="TreeGrafter"/>
</dbReference>
<comment type="subcellular location">
    <subcellularLocation>
        <location evidence="1">Secreted</location>
    </subcellularLocation>
</comment>
<dbReference type="Gene3D" id="2.20.100.10">
    <property type="entry name" value="Thrombospondin type-1 (TSP1) repeat"/>
    <property type="match status" value="1"/>
</dbReference>
<evidence type="ECO:0000313" key="6">
    <source>
        <dbReference type="Proteomes" id="UP001497623"/>
    </source>
</evidence>
<dbReference type="GO" id="GO:0005576">
    <property type="term" value="C:extracellular region"/>
    <property type="evidence" value="ECO:0007669"/>
    <property type="project" value="UniProtKB-SubCell"/>
</dbReference>
<evidence type="ECO:0008006" key="7">
    <source>
        <dbReference type="Google" id="ProtNLM"/>
    </source>
</evidence>
<dbReference type="GO" id="GO:0004222">
    <property type="term" value="F:metalloendopeptidase activity"/>
    <property type="evidence" value="ECO:0007669"/>
    <property type="project" value="TreeGrafter"/>
</dbReference>
<organism evidence="5 6">
    <name type="scientific">Meganyctiphanes norvegica</name>
    <name type="common">Northern krill</name>
    <name type="synonym">Thysanopoda norvegica</name>
    <dbReference type="NCBI Taxonomy" id="48144"/>
    <lineage>
        <taxon>Eukaryota</taxon>
        <taxon>Metazoa</taxon>
        <taxon>Ecdysozoa</taxon>
        <taxon>Arthropoda</taxon>
        <taxon>Crustacea</taxon>
        <taxon>Multicrustacea</taxon>
        <taxon>Malacostraca</taxon>
        <taxon>Eumalacostraca</taxon>
        <taxon>Eucarida</taxon>
        <taxon>Euphausiacea</taxon>
        <taxon>Euphausiidae</taxon>
        <taxon>Meganyctiphanes</taxon>
    </lineage>
</organism>
<dbReference type="PANTHER" id="PTHR13723">
    <property type="entry name" value="ADAMTS A DISINTEGRIN AND METALLOPROTEASE WITH THROMBOSPONDIN MOTIFS PROTEASE"/>
    <property type="match status" value="1"/>
</dbReference>
<accession>A0AAV2SQ73</accession>
<feature type="non-terminal residue" evidence="5">
    <location>
        <position position="1"/>
    </location>
</feature>
<dbReference type="Proteomes" id="UP001497623">
    <property type="component" value="Unassembled WGS sequence"/>
</dbReference>
<dbReference type="InterPro" id="IPR016187">
    <property type="entry name" value="CTDL_fold"/>
</dbReference>
<dbReference type="EMBL" id="CAXKWB010095255">
    <property type="protein sequence ID" value="CAL4219657.1"/>
    <property type="molecule type" value="Genomic_DNA"/>
</dbReference>
<dbReference type="InterPro" id="IPR036383">
    <property type="entry name" value="TSP1_rpt_sf"/>
</dbReference>
<dbReference type="InterPro" id="IPR000884">
    <property type="entry name" value="TSP1_rpt"/>
</dbReference>
<comment type="caution">
    <text evidence="5">The sequence shown here is derived from an EMBL/GenBank/DDBJ whole genome shotgun (WGS) entry which is preliminary data.</text>
</comment>
<keyword evidence="2" id="KW-0964">Secreted</keyword>